<dbReference type="EMBL" id="AP019515">
    <property type="protein sequence ID" value="BBI65736.1"/>
    <property type="molecule type" value="Genomic_DNA"/>
</dbReference>
<name>A0A455UHK8_9GAMM</name>
<sequence length="162" mass="18069">MERAQGRKWLLYGGGACLVIWLVASNAISARDNSSNKAPLPEFMDTTPDTRHGEEVTISRLQQQLREAHEELADQRESQEQRDARLQAQLEEMQAGMESEREQTRETMESLRTRLADISSGDDGTSEVRIGTSSNRSTDANRAPSDYLRPRGDDAGAVPPPR</sequence>
<dbReference type="KEGG" id="hsr:HSBAA_PA_3390"/>
<evidence type="ECO:0000313" key="2">
    <source>
        <dbReference type="EMBL" id="BBI65736.1"/>
    </source>
</evidence>
<feature type="compositionally biased region" description="Basic and acidic residues" evidence="1">
    <location>
        <begin position="98"/>
        <end position="115"/>
    </location>
</feature>
<dbReference type="AlphaFoldDB" id="A0A455UHK8"/>
<feature type="region of interest" description="Disordered" evidence="1">
    <location>
        <begin position="31"/>
        <end position="55"/>
    </location>
</feature>
<reference evidence="2 3" key="1">
    <citation type="journal article" date="2019" name="Microbiol. Resour. Announc.">
        <title>Complete Genome Sequence of Halomonas sulfidaeris Strain Esulfide1 Isolated from a Metal Sulfide Rock at a Depth of 2,200 Meters, Obtained Using Nanopore Sequencing.</title>
        <authorList>
            <person name="Saito M."/>
            <person name="Nishigata A."/>
            <person name="Galipon J."/>
            <person name="Arakawa K."/>
        </authorList>
    </citation>
    <scope>NUCLEOTIDE SEQUENCE [LARGE SCALE GENOMIC DNA]</scope>
    <source>
        <strain evidence="2 3">ATCC BAA-803</strain>
        <plasmid evidence="3">pbaa-803-a dna</plasmid>
    </source>
</reference>
<proteinExistence type="predicted"/>
<dbReference type="Proteomes" id="UP000320231">
    <property type="component" value="Plasmid pBAA-803-A"/>
</dbReference>
<gene>
    <name evidence="2" type="ORF">HSBAA_PA_3390</name>
</gene>
<protein>
    <submittedName>
        <fullName evidence="2">Uncharacterized protein</fullName>
    </submittedName>
</protein>
<evidence type="ECO:0000313" key="3">
    <source>
        <dbReference type="Proteomes" id="UP000320231"/>
    </source>
</evidence>
<feature type="region of interest" description="Disordered" evidence="1">
    <location>
        <begin position="91"/>
        <end position="162"/>
    </location>
</feature>
<accession>A0A455UHK8</accession>
<organism evidence="2 3">
    <name type="scientific">Vreelandella sulfidaeris</name>
    <dbReference type="NCBI Taxonomy" id="115553"/>
    <lineage>
        <taxon>Bacteria</taxon>
        <taxon>Pseudomonadati</taxon>
        <taxon>Pseudomonadota</taxon>
        <taxon>Gammaproteobacteria</taxon>
        <taxon>Oceanospirillales</taxon>
        <taxon>Halomonadaceae</taxon>
        <taxon>Vreelandella</taxon>
    </lineage>
</organism>
<feature type="region of interest" description="Disordered" evidence="1">
    <location>
        <begin position="66"/>
        <end position="85"/>
    </location>
</feature>
<keyword evidence="2" id="KW-0614">Plasmid</keyword>
<geneLocation type="plasmid" evidence="3">
    <name>pbaa-803-a dna</name>
</geneLocation>
<evidence type="ECO:0000256" key="1">
    <source>
        <dbReference type="SAM" id="MobiDB-lite"/>
    </source>
</evidence>
<feature type="compositionally biased region" description="Polar residues" evidence="1">
    <location>
        <begin position="131"/>
        <end position="140"/>
    </location>
</feature>